<dbReference type="GO" id="GO:0004748">
    <property type="term" value="F:ribonucleoside-diphosphate reductase activity, thioredoxin disulfide as acceptor"/>
    <property type="evidence" value="ECO:0007669"/>
    <property type="project" value="UniProtKB-EC"/>
</dbReference>
<dbReference type="Pfam" id="PF00317">
    <property type="entry name" value="Ribonuc_red_lgN"/>
    <property type="match status" value="1"/>
</dbReference>
<dbReference type="InterPro" id="IPR008926">
    <property type="entry name" value="RNR_R1-su_N"/>
</dbReference>
<organism evidence="13 14">
    <name type="scientific">Paraburkholderia piptadeniae</name>
    <dbReference type="NCBI Taxonomy" id="1701573"/>
    <lineage>
        <taxon>Bacteria</taxon>
        <taxon>Pseudomonadati</taxon>
        <taxon>Pseudomonadota</taxon>
        <taxon>Betaproteobacteria</taxon>
        <taxon>Burkholderiales</taxon>
        <taxon>Burkholderiaceae</taxon>
        <taxon>Paraburkholderia</taxon>
    </lineage>
</organism>
<evidence type="ECO:0000256" key="10">
    <source>
        <dbReference type="RuleBase" id="RU003410"/>
    </source>
</evidence>
<dbReference type="GO" id="GO:0005971">
    <property type="term" value="C:ribonucleoside-diphosphate reductase complex"/>
    <property type="evidence" value="ECO:0007669"/>
    <property type="project" value="TreeGrafter"/>
</dbReference>
<feature type="region of interest" description="Disordered" evidence="11">
    <location>
        <begin position="1"/>
        <end position="26"/>
    </location>
</feature>
<comment type="function">
    <text evidence="7 10">Provides the precursors necessary for DNA synthesis. Catalyzes the biosynthesis of deoxyribonucleotides from the corresponding ribonucleotides.</text>
</comment>
<dbReference type="FunFam" id="3.20.70.20:FF:000009">
    <property type="entry name" value="Ribonucleoside-diphosphate reductase"/>
    <property type="match status" value="1"/>
</dbReference>
<dbReference type="AlphaFoldDB" id="A0A1N7S409"/>
<dbReference type="NCBIfam" id="TIGR02506">
    <property type="entry name" value="NrdE_NrdA"/>
    <property type="match status" value="1"/>
</dbReference>
<dbReference type="Pfam" id="PF03477">
    <property type="entry name" value="ATP-cone"/>
    <property type="match status" value="1"/>
</dbReference>
<reference evidence="13" key="1">
    <citation type="submission" date="2016-12" db="EMBL/GenBank/DDBJ databases">
        <authorList>
            <person name="Moulin L."/>
        </authorList>
    </citation>
    <scope>NUCLEOTIDE SEQUENCE [LARGE SCALE GENOMIC DNA]</scope>
    <source>
        <strain evidence="13">STM 7183</strain>
    </source>
</reference>
<dbReference type="Pfam" id="PF02867">
    <property type="entry name" value="Ribonuc_red_lgC"/>
    <property type="match status" value="1"/>
</dbReference>
<evidence type="ECO:0000256" key="6">
    <source>
        <dbReference type="ARBA" id="ARBA00023116"/>
    </source>
</evidence>
<dbReference type="PRINTS" id="PR01183">
    <property type="entry name" value="RIBORDTASEM1"/>
</dbReference>
<evidence type="ECO:0000256" key="8">
    <source>
        <dbReference type="ARBA" id="ARBA00047754"/>
    </source>
</evidence>
<dbReference type="NCBIfam" id="NF005544">
    <property type="entry name" value="PRK07207.1"/>
    <property type="match status" value="1"/>
</dbReference>
<evidence type="ECO:0000256" key="3">
    <source>
        <dbReference type="ARBA" id="ARBA00022741"/>
    </source>
</evidence>
<evidence type="ECO:0000259" key="12">
    <source>
        <dbReference type="PROSITE" id="PS51161"/>
    </source>
</evidence>
<dbReference type="InterPro" id="IPR005144">
    <property type="entry name" value="ATP-cone_dom"/>
</dbReference>
<dbReference type="PROSITE" id="PS51161">
    <property type="entry name" value="ATP_CONE"/>
    <property type="match status" value="2"/>
</dbReference>
<evidence type="ECO:0000313" key="13">
    <source>
        <dbReference type="EMBL" id="SIT42107.1"/>
    </source>
</evidence>
<dbReference type="RefSeq" id="WP_087735204.1">
    <property type="nucleotide sequence ID" value="NZ_CYGY02000031.1"/>
</dbReference>
<dbReference type="PANTHER" id="PTHR11573:SF6">
    <property type="entry name" value="RIBONUCLEOSIDE-DIPHOSPHATE REDUCTASE LARGE SUBUNIT"/>
    <property type="match status" value="1"/>
</dbReference>
<keyword evidence="14" id="KW-1185">Reference proteome</keyword>
<dbReference type="Gene3D" id="3.20.70.20">
    <property type="match status" value="1"/>
</dbReference>
<dbReference type="UniPathway" id="UPA00326"/>
<keyword evidence="2" id="KW-0021">Allosteric enzyme</keyword>
<evidence type="ECO:0000256" key="9">
    <source>
        <dbReference type="PROSITE-ProRule" id="PRU00492"/>
    </source>
</evidence>
<evidence type="ECO:0000313" key="14">
    <source>
        <dbReference type="Proteomes" id="UP000195569"/>
    </source>
</evidence>
<evidence type="ECO:0000256" key="7">
    <source>
        <dbReference type="ARBA" id="ARBA00024942"/>
    </source>
</evidence>
<comment type="catalytic activity">
    <reaction evidence="8 10">
        <text>a 2'-deoxyribonucleoside 5'-diphosphate + [thioredoxin]-disulfide + H2O = a ribonucleoside 5'-diphosphate + [thioredoxin]-dithiol</text>
        <dbReference type="Rhea" id="RHEA:23252"/>
        <dbReference type="Rhea" id="RHEA-COMP:10698"/>
        <dbReference type="Rhea" id="RHEA-COMP:10700"/>
        <dbReference type="ChEBI" id="CHEBI:15377"/>
        <dbReference type="ChEBI" id="CHEBI:29950"/>
        <dbReference type="ChEBI" id="CHEBI:50058"/>
        <dbReference type="ChEBI" id="CHEBI:57930"/>
        <dbReference type="ChEBI" id="CHEBI:73316"/>
        <dbReference type="EC" id="1.17.4.1"/>
    </reaction>
</comment>
<evidence type="ECO:0000256" key="2">
    <source>
        <dbReference type="ARBA" id="ARBA00022533"/>
    </source>
</evidence>
<dbReference type="SUPFAM" id="SSF48168">
    <property type="entry name" value="R1 subunit of ribonucleotide reductase, N-terminal domain"/>
    <property type="match status" value="1"/>
</dbReference>
<evidence type="ECO:0000256" key="4">
    <source>
        <dbReference type="ARBA" id="ARBA00022840"/>
    </source>
</evidence>
<accession>A0A1N7S409</accession>
<dbReference type="CDD" id="cd01679">
    <property type="entry name" value="RNR_I"/>
    <property type="match status" value="1"/>
</dbReference>
<dbReference type="SUPFAM" id="SSF51998">
    <property type="entry name" value="PFL-like glycyl radical enzymes"/>
    <property type="match status" value="1"/>
</dbReference>
<keyword evidence="6 10" id="KW-0215">Deoxyribonucleotide synthesis</keyword>
<dbReference type="GO" id="GO:0009263">
    <property type="term" value="P:deoxyribonucleotide biosynthetic process"/>
    <property type="evidence" value="ECO:0007669"/>
    <property type="project" value="UniProtKB-KW"/>
</dbReference>
<dbReference type="InterPro" id="IPR013346">
    <property type="entry name" value="NrdE_NrdA_C"/>
</dbReference>
<keyword evidence="4 9" id="KW-0067">ATP-binding</keyword>
<dbReference type="PROSITE" id="PS00089">
    <property type="entry name" value="RIBORED_LARGE"/>
    <property type="match status" value="1"/>
</dbReference>
<comment type="similarity">
    <text evidence="1 10">Belongs to the ribonucleoside diphosphate reductase large chain family.</text>
</comment>
<name>A0A1N7S409_9BURK</name>
<protein>
    <recommendedName>
        <fullName evidence="10">Ribonucleoside-diphosphate reductase</fullName>
        <ecNumber evidence="10">1.17.4.1</ecNumber>
    </recommendedName>
</protein>
<comment type="caution">
    <text evidence="13">The sequence shown here is derived from an EMBL/GenBank/DDBJ whole genome shotgun (WGS) entry which is preliminary data.</text>
</comment>
<evidence type="ECO:0000256" key="11">
    <source>
        <dbReference type="SAM" id="MobiDB-lite"/>
    </source>
</evidence>
<gene>
    <name evidence="13" type="primary">nrdA</name>
    <name evidence="13" type="ORF">BN2476_310060</name>
</gene>
<evidence type="ECO:0000256" key="5">
    <source>
        <dbReference type="ARBA" id="ARBA00023002"/>
    </source>
</evidence>
<keyword evidence="3 9" id="KW-0547">Nucleotide-binding</keyword>
<proteinExistence type="inferred from homology"/>
<dbReference type="Proteomes" id="UP000195569">
    <property type="component" value="Unassembled WGS sequence"/>
</dbReference>
<dbReference type="EC" id="1.17.4.1" evidence="10"/>
<dbReference type="InterPro" id="IPR013509">
    <property type="entry name" value="RNR_lsu_N"/>
</dbReference>
<evidence type="ECO:0000256" key="1">
    <source>
        <dbReference type="ARBA" id="ARBA00010406"/>
    </source>
</evidence>
<dbReference type="PANTHER" id="PTHR11573">
    <property type="entry name" value="RIBONUCLEOSIDE-DIPHOSPHATE REDUCTASE LARGE CHAIN"/>
    <property type="match status" value="1"/>
</dbReference>
<dbReference type="GO" id="GO:0005524">
    <property type="term" value="F:ATP binding"/>
    <property type="evidence" value="ECO:0007669"/>
    <property type="project" value="UniProtKB-UniRule"/>
</dbReference>
<dbReference type="OrthoDB" id="9762933at2"/>
<dbReference type="InterPro" id="IPR039718">
    <property type="entry name" value="Rrm1"/>
</dbReference>
<dbReference type="EMBL" id="CYGY02000031">
    <property type="protein sequence ID" value="SIT42107.1"/>
    <property type="molecule type" value="Genomic_DNA"/>
</dbReference>
<feature type="domain" description="ATP-cone" evidence="12">
    <location>
        <begin position="39"/>
        <end position="139"/>
    </location>
</feature>
<keyword evidence="5 10" id="KW-0560">Oxidoreductase</keyword>
<feature type="domain" description="ATP-cone" evidence="12">
    <location>
        <begin position="152"/>
        <end position="241"/>
    </location>
</feature>
<sequence length="1002" mass="109876">MQTTDNVTTRFEGAPTGRPVEGPAQGDQALATQTGYADYKVIRRNGSVVSFEPSKIAIAVTKAFLAVNGGQGAASARVRELVEQLTQNVVRALVRSRPNGGTFHIEDIQDQVELALMRTGEHNVARAYVLYREKRSQERGHEAEAPAGTSGLNVTDNGIARPLDLPALRGLIESACANLGDAVNAEPIVAETVKNLYDGVPMSQVYDSAILAARTMIEKDPAYSQVTSRILLHTIRREILEEEVTQAEMAGRYAEYFPLFIKRGVQAELLDDKLLQFDLKRLGAALDADRDLQFGYLGLQTLYDRYFLHVDGTRIEMPQAFFMRVAMGLSLNEIDREARAIEFYNVLSSFDFMSSTPTLFNSGTRRSQLSSCYLTTVDDDLDGIYEALKENALLSKFAGGLGNDWTRVRALGSHIKGTNGKSQGVVPFLKVVNDTAVAVNQGGKRKGAVCAYLESWHLDIEEFLELRKNTGDDRRRTHDMNTANWIPDLFMKRVLEGGDWTLFSPSTCPDLHDKFGAEFEAAYTAYEDKVARGEIKLFKKIPAAQLWRKMLGMLFETGHPWITFKDPCNVRSPQQHVGVVHSSNLCTEITLNTSDAEIAVCNLGSVNLVAHLKEQADGTLALDHDKLKRTISVAMRMLDNVIDINYYAVAKARNSNLKHRPVGMGIMGFQDCLHVLRTPYASQEAVEFADRSMEAVCYYAYWASTELAEERGRYSTYRGSLWDRGILPQDTLKLLADARGGYVEVDSSESMDWASLRSRIATHGMRNSNCVAIAPTATISNIIGVSACIEPTFQNLYVKSNLSGEFTVVNDYLVRDLKARGLWDEVMVADLKYFDGSLSRIDRVPADLRAIYATAFEVDATWLVEAASRRQKWIDQAQSLNIYMAGASGKKLDEVYKLAWLRGLKTTYYLRTMAATHVEKSTVAHGALNAVPSGDGGEGGAAGGFGVGGGAALSGVTGGFQASAAVATAVPAAAPEAAPEADGPVCMMRPGDPGFEECEACQ</sequence>
<dbReference type="InterPro" id="IPR000788">
    <property type="entry name" value="RNR_lg_C"/>
</dbReference>